<dbReference type="Proteomes" id="UP001180729">
    <property type="component" value="Unassembled WGS sequence"/>
</dbReference>
<feature type="transmembrane region" description="Helical" evidence="1">
    <location>
        <begin position="27"/>
        <end position="45"/>
    </location>
</feature>
<dbReference type="RefSeq" id="WP_311371994.1">
    <property type="nucleotide sequence ID" value="NZ_JAMZMH010000001.1"/>
</dbReference>
<dbReference type="AlphaFoldDB" id="A0AAE4G1K1"/>
<evidence type="ECO:0000256" key="1">
    <source>
        <dbReference type="SAM" id="Phobius"/>
    </source>
</evidence>
<evidence type="ECO:0000313" key="3">
    <source>
        <dbReference type="Proteomes" id="UP001180729"/>
    </source>
</evidence>
<keyword evidence="1" id="KW-0812">Transmembrane</keyword>
<feature type="transmembrane region" description="Helical" evidence="1">
    <location>
        <begin position="128"/>
        <end position="149"/>
    </location>
</feature>
<organism evidence="2 3">
    <name type="scientific">Actinomyces oris</name>
    <dbReference type="NCBI Taxonomy" id="544580"/>
    <lineage>
        <taxon>Bacteria</taxon>
        <taxon>Bacillati</taxon>
        <taxon>Actinomycetota</taxon>
        <taxon>Actinomycetes</taxon>
        <taxon>Actinomycetales</taxon>
        <taxon>Actinomycetaceae</taxon>
        <taxon>Actinomyces</taxon>
    </lineage>
</organism>
<feature type="transmembrane region" description="Helical" evidence="1">
    <location>
        <begin position="97"/>
        <end position="122"/>
    </location>
</feature>
<dbReference type="EMBL" id="JAMZMH010000001">
    <property type="protein sequence ID" value="MDT0247695.1"/>
    <property type="molecule type" value="Genomic_DNA"/>
</dbReference>
<sequence length="267" mass="29667">MSILTGKATQPIITPERIDKNRYRAPLFFGAIAVAAAMFSIPMFLTGSTTTALAMIYLAVFIVSYAVSSWCLKYFLSAGRTYWSHDSHQVVMTTPTGMLLFEVAIPLLGVLATPLAVITWLIHPLGDWIGSAALAALGALSLPYLLQAFQGFQPVRRRIIVSKSGIELTQANGHRHEIPWKEHPRLIGVHQADAVIVLKNHRETRYPIGYLPLSMRQLERLLSTFSSDGRLRAKLSGPDALNTVLAVLEPTEEERTDGSWTWSRRSR</sequence>
<protein>
    <submittedName>
        <fullName evidence="2">Uncharacterized protein</fullName>
    </submittedName>
</protein>
<feature type="transmembrane region" description="Helical" evidence="1">
    <location>
        <begin position="51"/>
        <end position="76"/>
    </location>
</feature>
<gene>
    <name evidence="2" type="ORF">RMW62_01160</name>
</gene>
<proteinExistence type="predicted"/>
<reference evidence="2" key="1">
    <citation type="submission" date="2022-06" db="EMBL/GenBank/DDBJ databases">
        <title>Draft Genome Sequences of Three Actinomyces oris Strains, Isolated from Healthy Human Feces.</title>
        <authorList>
            <person name="Ye Y."/>
            <person name="Liu C."/>
            <person name="Zhao J."/>
            <person name="Xu J."/>
            <person name="Huang H."/>
            <person name="Wang B."/>
            <person name="Wei J."/>
            <person name="Jing X."/>
        </authorList>
    </citation>
    <scope>NUCLEOTIDE SEQUENCE</scope>
    <source>
        <strain evidence="2">CNGBCC1803368</strain>
    </source>
</reference>
<keyword evidence="1" id="KW-0472">Membrane</keyword>
<keyword evidence="1" id="KW-1133">Transmembrane helix</keyword>
<comment type="caution">
    <text evidence="2">The sequence shown here is derived from an EMBL/GenBank/DDBJ whole genome shotgun (WGS) entry which is preliminary data.</text>
</comment>
<name>A0AAE4G1K1_9ACTO</name>
<evidence type="ECO:0000313" key="2">
    <source>
        <dbReference type="EMBL" id="MDT0247695.1"/>
    </source>
</evidence>
<accession>A0AAE4G1K1</accession>